<protein>
    <submittedName>
        <fullName evidence="2">Uncharacterized protein</fullName>
    </submittedName>
</protein>
<feature type="region of interest" description="Disordered" evidence="1">
    <location>
        <begin position="1000"/>
        <end position="1272"/>
    </location>
</feature>
<dbReference type="Pfam" id="PF05056">
    <property type="entry name" value="DUF674"/>
    <property type="match status" value="2"/>
</dbReference>
<reference evidence="2" key="1">
    <citation type="submission" date="2016-03" db="EMBL/GenBank/DDBJ databases">
        <title>Mechanisms controlling the formation of the plant cell surface in tip-growing cells are functionally conserved among land plants.</title>
        <authorList>
            <person name="Honkanen S."/>
            <person name="Jones V.A."/>
            <person name="Morieri G."/>
            <person name="Champion C."/>
            <person name="Hetherington A.J."/>
            <person name="Kelly S."/>
            <person name="Saint-Marcoux D."/>
            <person name="Proust H."/>
            <person name="Prescott H."/>
            <person name="Dolan L."/>
        </authorList>
    </citation>
    <scope>NUCLEOTIDE SEQUENCE [LARGE SCALE GENOMIC DNA]</scope>
    <source>
        <tissue evidence="2">Whole gametophyte</tissue>
    </source>
</reference>
<feature type="region of interest" description="Disordered" evidence="1">
    <location>
        <begin position="241"/>
        <end position="303"/>
    </location>
</feature>
<feature type="compositionally biased region" description="Pro residues" evidence="1">
    <location>
        <begin position="1143"/>
        <end position="1156"/>
    </location>
</feature>
<dbReference type="InterPro" id="IPR051425">
    <property type="entry name" value="Formin_Homology"/>
</dbReference>
<proteinExistence type="predicted"/>
<organism evidence="2 3">
    <name type="scientific">Marchantia polymorpha subsp. ruderalis</name>
    <dbReference type="NCBI Taxonomy" id="1480154"/>
    <lineage>
        <taxon>Eukaryota</taxon>
        <taxon>Viridiplantae</taxon>
        <taxon>Streptophyta</taxon>
        <taxon>Embryophyta</taxon>
        <taxon>Marchantiophyta</taxon>
        <taxon>Marchantiopsida</taxon>
        <taxon>Marchantiidae</taxon>
        <taxon>Marchantiales</taxon>
        <taxon>Marchantiaceae</taxon>
        <taxon>Marchantia</taxon>
    </lineage>
</organism>
<feature type="compositionally biased region" description="Pro residues" evidence="1">
    <location>
        <begin position="1040"/>
        <end position="1050"/>
    </location>
</feature>
<feature type="compositionally biased region" description="Low complexity" evidence="1">
    <location>
        <begin position="904"/>
        <end position="919"/>
    </location>
</feature>
<feature type="compositionally biased region" description="Basic and acidic residues" evidence="1">
    <location>
        <begin position="1216"/>
        <end position="1236"/>
    </location>
</feature>
<dbReference type="PANTHER" id="PTHR45725">
    <property type="entry name" value="FORMIN HOMOLOGY 2 FAMILY MEMBER"/>
    <property type="match status" value="1"/>
</dbReference>
<feature type="compositionally biased region" description="Low complexity" evidence="1">
    <location>
        <begin position="368"/>
        <end position="382"/>
    </location>
</feature>
<dbReference type="EMBL" id="LVLJ01001765">
    <property type="protein sequence ID" value="OAE28142.1"/>
    <property type="molecule type" value="Genomic_DNA"/>
</dbReference>
<feature type="compositionally biased region" description="Low complexity" evidence="1">
    <location>
        <begin position="1001"/>
        <end position="1019"/>
    </location>
</feature>
<dbReference type="AlphaFoldDB" id="A0A176W6Q4"/>
<keyword evidence="3" id="KW-1185">Reference proteome</keyword>
<dbReference type="InterPro" id="IPR007750">
    <property type="entry name" value="DUF674"/>
</dbReference>
<feature type="compositionally biased region" description="Pro residues" evidence="1">
    <location>
        <begin position="447"/>
        <end position="457"/>
    </location>
</feature>
<feature type="compositionally biased region" description="Basic and acidic residues" evidence="1">
    <location>
        <begin position="251"/>
        <end position="271"/>
    </location>
</feature>
<feature type="region of interest" description="Disordered" evidence="1">
    <location>
        <begin position="443"/>
        <end position="498"/>
    </location>
</feature>
<feature type="compositionally biased region" description="Low complexity" evidence="1">
    <location>
        <begin position="458"/>
        <end position="468"/>
    </location>
</feature>
<evidence type="ECO:0000313" key="3">
    <source>
        <dbReference type="Proteomes" id="UP000077202"/>
    </source>
</evidence>
<evidence type="ECO:0000313" key="2">
    <source>
        <dbReference type="EMBL" id="OAE28142.1"/>
    </source>
</evidence>
<accession>A0A176W6Q4</accession>
<feature type="compositionally biased region" description="Basic and acidic residues" evidence="1">
    <location>
        <begin position="1243"/>
        <end position="1253"/>
    </location>
</feature>
<comment type="caution">
    <text evidence="2">The sequence shown here is derived from an EMBL/GenBank/DDBJ whole genome shotgun (WGS) entry which is preliminary data.</text>
</comment>
<feature type="compositionally biased region" description="Pro residues" evidence="1">
    <location>
        <begin position="1096"/>
        <end position="1109"/>
    </location>
</feature>
<dbReference type="PANTHER" id="PTHR45725:SF1">
    <property type="entry name" value="DISHEVELLED ASSOCIATED ACTIVATOR OF MORPHOGENESIS, ISOFORM D"/>
    <property type="match status" value="1"/>
</dbReference>
<feature type="compositionally biased region" description="Low complexity" evidence="1">
    <location>
        <begin position="336"/>
        <end position="348"/>
    </location>
</feature>
<name>A0A176W6Q4_MARPO</name>
<evidence type="ECO:0000256" key="1">
    <source>
        <dbReference type="SAM" id="MobiDB-lite"/>
    </source>
</evidence>
<gene>
    <name evidence="2" type="ORF">AXG93_638s1300</name>
</gene>
<feature type="region of interest" description="Disordered" evidence="1">
    <location>
        <begin position="335"/>
        <end position="354"/>
    </location>
</feature>
<feature type="region of interest" description="Disordered" evidence="1">
    <location>
        <begin position="359"/>
        <end position="431"/>
    </location>
</feature>
<sequence>MLLASTAVKQSRLGERFLIAGLSLAELAGLNSRINPLENTEKATKDHGFLESRVFGGATKKNEKEKEKKPPLKCCLSQSSSISFLRALFNNAGKSQQIRTKCRGCDLPGPEFDISGAKFRVPNSIKGMELTRAGTAAVPKLVKHPRERQASVPRQEFVAFSTVTFVRRFRKHMAAESTMAETMQQHMEDIGRSLSCFRVLNAACSRLLVPAARWLSESTANGYFVCLHACTELWTGKLAPNRVTPDADDFSSQKDRLGSMDEDEGVPRPKFDLSSTKKQAADSATIGARARPRPRPPAHPSTDATIVSIDLAPSSASASPPPFQPVIVHDGLLRKPSAPQAQPQPQASGLGLGLGLRQPTAQQVNDDSSVLGSGLGLSSGQSPAAAPDRGRDGSGSAVDDDPGLPTTVESLAGDDRRRSTRSSVRAPHGLLKKFSPEAIDAAVRSKPLPPSPSPSPSPSDSLPELELSSAKDSSPLSPAMAARRKIRGPGPKPGGVLDMDEPKGVRICVLGVGGRVLYLEAYKDFVDLLLNFLTMRTGALIKLLRQVDLPSDEELGMLKVYDSLSKLDRALLTVDKDVLLDPVQKLNLAKELRALDSFEAECCNAECPKYMAGSRLVCRGCTLSSHFSCSICNAYFRDNVHATTCYAPWRPWSSHASAAPVLNRYTVVQSMGAVPPPPAASAAAASPRPRAARDGFVKNGVPFMITNELTLTPLTTRSIAKFLKTLNDLDGETESLDCHELMIGKTEVVLLLGAAMTSLTPLTDVFAKLCHSENKISGSSTFSSEGLPSLSGGQFAARSDTTTKLAPKSGPRLASMAKPLGDLMTFVRPLASGFADALQQGTSAALHGLSAEAQHREAAAAAALESLNAVEDKSLAAAIRKKTIAPSSSAPVATTSTQAVNPEMPAAAEDSNPAAAAANERTRESTGSRTGLSVGHRQIQGPAAAFAPLEPVQNTLPQRQQKDLLPLPAAAAAAADDQPAQLTIRRRSSGIVAPQSIFLQPSASEGPPSPASSSPSGSSTPRRGFLKKFFRSKVVQSPKIPSPPSPPVTPPVLVTSAPTAVAADGSISPDHEGIELPPAASDDPKPSVADDDQQQPSPPPSPSPSPSSTPAPKKRRGWFKGIELPPAASDHPKPSAEDDDQPQPSPPPPSPSPSSTPGPKKRRGWFKYLAPNSAAPLSKPSQLRTTKLPDPPQSPLPASADTLAMEDEEDSSVTSRKFDSVESAHGPAKDDGHDEQENSAESTELKSDFEQKFANRKPPPSDDFSFEHSGFQ</sequence>
<feature type="compositionally biased region" description="Low complexity" evidence="1">
    <location>
        <begin position="1051"/>
        <end position="1063"/>
    </location>
</feature>
<dbReference type="Proteomes" id="UP000077202">
    <property type="component" value="Unassembled WGS sequence"/>
</dbReference>
<feature type="region of interest" description="Disordered" evidence="1">
    <location>
        <begin position="904"/>
        <end position="935"/>
    </location>
</feature>